<evidence type="ECO:0000313" key="3">
    <source>
        <dbReference type="EMBL" id="PPQ30953.1"/>
    </source>
</evidence>
<protein>
    <submittedName>
        <fullName evidence="3">Peptidase</fullName>
    </submittedName>
</protein>
<name>A0A2S6N8K6_9HYPH</name>
<dbReference type="Pfam" id="PF08401">
    <property type="entry name" value="ArdcN"/>
    <property type="match status" value="1"/>
</dbReference>
<dbReference type="InterPro" id="IPR013610">
    <property type="entry name" value="ArdC_N"/>
</dbReference>
<evidence type="ECO:0000259" key="1">
    <source>
        <dbReference type="Pfam" id="PF08401"/>
    </source>
</evidence>
<comment type="caution">
    <text evidence="3">The sequence shown here is derived from an EMBL/GenBank/DDBJ whole genome shotgun (WGS) entry which is preliminary data.</text>
</comment>
<keyword evidence="4" id="KW-1185">Reference proteome</keyword>
<dbReference type="GO" id="GO:0003697">
    <property type="term" value="F:single-stranded DNA binding"/>
    <property type="evidence" value="ECO:0007669"/>
    <property type="project" value="InterPro"/>
</dbReference>
<dbReference type="OrthoDB" id="9792687at2"/>
<dbReference type="EMBL" id="NHSJ01000069">
    <property type="protein sequence ID" value="PPQ30953.1"/>
    <property type="molecule type" value="Genomic_DNA"/>
</dbReference>
<dbReference type="InterPro" id="IPR017113">
    <property type="entry name" value="Antirestriction_ArdC"/>
</dbReference>
<dbReference type="Proteomes" id="UP000239089">
    <property type="component" value="Unassembled WGS sequence"/>
</dbReference>
<organism evidence="3 4">
    <name type="scientific">Rhodoblastus sphagnicola</name>
    <dbReference type="NCBI Taxonomy" id="333368"/>
    <lineage>
        <taxon>Bacteria</taxon>
        <taxon>Pseudomonadati</taxon>
        <taxon>Pseudomonadota</taxon>
        <taxon>Alphaproteobacteria</taxon>
        <taxon>Hyphomicrobiales</taxon>
        <taxon>Rhodoblastaceae</taxon>
        <taxon>Rhodoblastus</taxon>
    </lineage>
</organism>
<reference evidence="3 4" key="1">
    <citation type="journal article" date="2018" name="Arch. Microbiol.">
        <title>New insights into the metabolic potential of the phototrophic purple bacterium Rhodopila globiformis DSM 161(T) from its draft genome sequence and evidence for a vanadium-dependent nitrogenase.</title>
        <authorList>
            <person name="Imhoff J.F."/>
            <person name="Rahn T."/>
            <person name="Kunzel S."/>
            <person name="Neulinger S.C."/>
        </authorList>
    </citation>
    <scope>NUCLEOTIDE SEQUENCE [LARGE SCALE GENOMIC DNA]</scope>
    <source>
        <strain evidence="3 4">DSM 16996</strain>
    </source>
</reference>
<dbReference type="RefSeq" id="WP_104507856.1">
    <property type="nucleotide sequence ID" value="NZ_JACIGC010000019.1"/>
</dbReference>
<accession>A0A2S6N8K6</accession>
<dbReference type="PIRSF" id="PIRSF037112">
    <property type="entry name" value="Antirestriction_ArdC"/>
    <property type="match status" value="1"/>
</dbReference>
<proteinExistence type="predicted"/>
<feature type="domain" description="N-terminal" evidence="1">
    <location>
        <begin position="7"/>
        <end position="121"/>
    </location>
</feature>
<feature type="domain" description="Polyvalent protein metallopeptidase" evidence="2">
    <location>
        <begin position="144"/>
        <end position="276"/>
    </location>
</feature>
<dbReference type="AlphaFoldDB" id="A0A2S6N8K6"/>
<dbReference type="InterPro" id="IPR041459">
    <property type="entry name" value="MPTase-PolyVal"/>
</dbReference>
<dbReference type="Pfam" id="PF18818">
    <property type="entry name" value="MPTase-PolyVal"/>
    <property type="match status" value="1"/>
</dbReference>
<gene>
    <name evidence="3" type="ORF">CCR94_10760</name>
</gene>
<evidence type="ECO:0000259" key="2">
    <source>
        <dbReference type="Pfam" id="PF18818"/>
    </source>
</evidence>
<evidence type="ECO:0000313" key="4">
    <source>
        <dbReference type="Proteomes" id="UP000239089"/>
    </source>
</evidence>
<sequence>MKAQHFDVHQSITDTIIAAIERGAGEFRLPWHRSAGNAMRPTNIGSKKRYRGVNVVTLWAISDQHGYSSGCWGTYRQWAEAGAQVRKGEKAAYVAFYKEVVVTDEEDRRETRLIARASPVFAAEQVDGYASNSDAPTPPMSPIEQAEAFVSRTGAVIEHGGDRAFYRPATDQIVLPAREVFVGTPTISPAEAYYATAFHELTHWTSHESRCNRLLGRRFGDAAYAAEELIAELGAAFLCADAGVSAEPRVDHAQYLEHWLRLMKGDKRAIFTAAAKANEAVAYMTALQGG</sequence>